<dbReference type="Gene3D" id="1.10.245.10">
    <property type="entry name" value="SWIB/MDM2 domain"/>
    <property type="match status" value="1"/>
</dbReference>
<feature type="compositionally biased region" description="Polar residues" evidence="1">
    <location>
        <begin position="1"/>
        <end position="17"/>
    </location>
</feature>
<feature type="compositionally biased region" description="Low complexity" evidence="1">
    <location>
        <begin position="24"/>
        <end position="36"/>
    </location>
</feature>
<evidence type="ECO:0000313" key="4">
    <source>
        <dbReference type="Proteomes" id="UP000242715"/>
    </source>
</evidence>
<dbReference type="InterPro" id="IPR019835">
    <property type="entry name" value="SWIB_domain"/>
</dbReference>
<dbReference type="PANTHER" id="PTHR13844">
    <property type="entry name" value="SWI/SNF-RELATED MATRIX-ASSOCIATED ACTIN-DEPENDENT REGULATOR OF CHROMATIN SUBFAMILY D"/>
    <property type="match status" value="1"/>
</dbReference>
<feature type="domain" description="DM2" evidence="2">
    <location>
        <begin position="322"/>
        <end position="399"/>
    </location>
</feature>
<organism evidence="3 4">
    <name type="scientific">Trifolium subterraneum</name>
    <name type="common">Subterranean clover</name>
    <dbReference type="NCBI Taxonomy" id="3900"/>
    <lineage>
        <taxon>Eukaryota</taxon>
        <taxon>Viridiplantae</taxon>
        <taxon>Streptophyta</taxon>
        <taxon>Embryophyta</taxon>
        <taxon>Tracheophyta</taxon>
        <taxon>Spermatophyta</taxon>
        <taxon>Magnoliopsida</taxon>
        <taxon>eudicotyledons</taxon>
        <taxon>Gunneridae</taxon>
        <taxon>Pentapetalae</taxon>
        <taxon>rosids</taxon>
        <taxon>fabids</taxon>
        <taxon>Fabales</taxon>
        <taxon>Fabaceae</taxon>
        <taxon>Papilionoideae</taxon>
        <taxon>50 kb inversion clade</taxon>
        <taxon>NPAAA clade</taxon>
        <taxon>Hologalegina</taxon>
        <taxon>IRL clade</taxon>
        <taxon>Trifolieae</taxon>
        <taxon>Trifolium</taxon>
    </lineage>
</organism>
<dbReference type="Pfam" id="PF02201">
    <property type="entry name" value="SWIB"/>
    <property type="match status" value="1"/>
</dbReference>
<reference evidence="4" key="1">
    <citation type="journal article" date="2017" name="Front. Plant Sci.">
        <title>Climate Clever Clovers: New Paradigm to Reduce the Environmental Footprint of Ruminants by Breeding Low Methanogenic Forages Utilizing Haplotype Variation.</title>
        <authorList>
            <person name="Kaur P."/>
            <person name="Appels R."/>
            <person name="Bayer P.E."/>
            <person name="Keeble-Gagnere G."/>
            <person name="Wang J."/>
            <person name="Hirakawa H."/>
            <person name="Shirasawa K."/>
            <person name="Vercoe P."/>
            <person name="Stefanova K."/>
            <person name="Durmic Z."/>
            <person name="Nichols P."/>
            <person name="Revell C."/>
            <person name="Isobe S.N."/>
            <person name="Edwards D."/>
            <person name="Erskine W."/>
        </authorList>
    </citation>
    <scope>NUCLEOTIDE SEQUENCE [LARGE SCALE GENOMIC DNA]</scope>
    <source>
        <strain evidence="4">cv. Daliak</strain>
    </source>
</reference>
<proteinExistence type="predicted"/>
<keyword evidence="4" id="KW-1185">Reference proteome</keyword>
<evidence type="ECO:0000256" key="1">
    <source>
        <dbReference type="SAM" id="MobiDB-lite"/>
    </source>
</evidence>
<dbReference type="InterPro" id="IPR036885">
    <property type="entry name" value="SWIB_MDM2_dom_sf"/>
</dbReference>
<gene>
    <name evidence="3" type="ORF">TSUD_394050</name>
</gene>
<dbReference type="AlphaFoldDB" id="A0A2Z6MT43"/>
<protein>
    <recommendedName>
        <fullName evidence="2">DM2 domain-containing protein</fullName>
    </recommendedName>
</protein>
<evidence type="ECO:0000313" key="3">
    <source>
        <dbReference type="EMBL" id="GAU34531.1"/>
    </source>
</evidence>
<dbReference type="SMART" id="SM00151">
    <property type="entry name" value="SWIB"/>
    <property type="match status" value="1"/>
</dbReference>
<dbReference type="CDD" id="cd10568">
    <property type="entry name" value="SWIB_like"/>
    <property type="match status" value="1"/>
</dbReference>
<dbReference type="EMBL" id="DF973558">
    <property type="protein sequence ID" value="GAU34531.1"/>
    <property type="molecule type" value="Genomic_DNA"/>
</dbReference>
<dbReference type="InterPro" id="IPR003121">
    <property type="entry name" value="SWIB_MDM2_domain"/>
</dbReference>
<sequence length="578" mass="65123">MNNDQTKNFGASASSSLFGRFGTSPQSQQQQPNLMSQQHWTHVLSRPLLQTQFHGQFQFSEPQSHSQVFSQQAQYAQLQSQAAHALLQSPQLHPVTPLHNASTNTNVVSTPVTGSSKRATTQRNSLRTPGSSSGNHNVLDKTMELTPASRRRKRELSEKQALEKVAAILPESALYTQLLDFEAQVDSALAKRKVDVQEATRCPPHVQKTLRIYVFNTFSNHAKADSEDKTAEESSWSLKIIGRVLEDGNDFVSGISQSSTPSDLKFSDFFKKIIICLDQNLYPENHIIVWDSARSPKQHDGFEVKRKGNKEFTAVIKIDLKFSPEKFMVSAPLSKLLGVEVETRPRIIAALWHYVKSRRLLCPDEPSFFICDPSLQRVFGEDKMEFTMAAQKLLEHMSQPKPIYLEHNIKLSGDCPAGTACYDVQVDVPIPLLKDMSAFLSSNSSENHKEIDALDEMISSNLKKIQEHRRRRAFFLSFSQSPAEFINAMIASQSKDLKLFARDASHNSEKDQPSEFYNQPWHRIRISTYAGHRGLMLLVSNMTWMHEAAGDLNLTLVEDAVIRYLNRKAAGIDAHDGN</sequence>
<dbReference type="PROSITE" id="PS51925">
    <property type="entry name" value="SWIB_MDM2"/>
    <property type="match status" value="1"/>
</dbReference>
<feature type="compositionally biased region" description="Low complexity" evidence="1">
    <location>
        <begin position="100"/>
        <end position="116"/>
    </location>
</feature>
<name>A0A2Z6MT43_TRISU</name>
<feature type="region of interest" description="Disordered" evidence="1">
    <location>
        <begin position="1"/>
        <end position="36"/>
    </location>
</feature>
<dbReference type="OrthoDB" id="10263741at2759"/>
<accession>A0A2Z6MT43</accession>
<feature type="compositionally biased region" description="Polar residues" evidence="1">
    <location>
        <begin position="117"/>
        <end position="136"/>
    </location>
</feature>
<dbReference type="Proteomes" id="UP000242715">
    <property type="component" value="Unassembled WGS sequence"/>
</dbReference>
<dbReference type="SUPFAM" id="SSF47592">
    <property type="entry name" value="SWIB/MDM2 domain"/>
    <property type="match status" value="1"/>
</dbReference>
<feature type="region of interest" description="Disordered" evidence="1">
    <location>
        <begin position="94"/>
        <end position="156"/>
    </location>
</feature>
<evidence type="ECO:0000259" key="2">
    <source>
        <dbReference type="PROSITE" id="PS51925"/>
    </source>
</evidence>